<accession>A0A0G1S1W5</accession>
<dbReference type="InterPro" id="IPR001912">
    <property type="entry name" value="Ribosomal_uS4_N"/>
</dbReference>
<evidence type="ECO:0000259" key="10">
    <source>
        <dbReference type="SMART" id="SM01390"/>
    </source>
</evidence>
<feature type="domain" description="RNA-binding S4" evidence="9">
    <location>
        <begin position="93"/>
        <end position="156"/>
    </location>
</feature>
<comment type="function">
    <text evidence="7">With S5 and S12 plays an important role in translational accuracy.</text>
</comment>
<dbReference type="GO" id="GO:0006412">
    <property type="term" value="P:translation"/>
    <property type="evidence" value="ECO:0007669"/>
    <property type="project" value="UniProtKB-UniRule"/>
</dbReference>
<comment type="similarity">
    <text evidence="1 7">Belongs to the universal ribosomal protein uS4 family.</text>
</comment>
<dbReference type="GO" id="GO:0042274">
    <property type="term" value="P:ribosomal small subunit biogenesis"/>
    <property type="evidence" value="ECO:0007669"/>
    <property type="project" value="TreeGrafter"/>
</dbReference>
<dbReference type="GO" id="GO:0003735">
    <property type="term" value="F:structural constituent of ribosome"/>
    <property type="evidence" value="ECO:0007669"/>
    <property type="project" value="InterPro"/>
</dbReference>
<evidence type="ECO:0000256" key="4">
    <source>
        <dbReference type="ARBA" id="ARBA00022980"/>
    </source>
</evidence>
<dbReference type="InterPro" id="IPR002942">
    <property type="entry name" value="S4_RNA-bd"/>
</dbReference>
<dbReference type="InterPro" id="IPR022801">
    <property type="entry name" value="Ribosomal_uS4"/>
</dbReference>
<dbReference type="Pfam" id="PF00163">
    <property type="entry name" value="Ribosomal_S4"/>
    <property type="match status" value="1"/>
</dbReference>
<feature type="domain" description="Small ribosomal subunit protein uS4 N-terminal" evidence="10">
    <location>
        <begin position="5"/>
        <end position="92"/>
    </location>
</feature>
<dbReference type="FunFam" id="3.10.290.10:FF:000001">
    <property type="entry name" value="30S ribosomal protein S4"/>
    <property type="match status" value="1"/>
</dbReference>
<evidence type="ECO:0000313" key="12">
    <source>
        <dbReference type="Proteomes" id="UP000034175"/>
    </source>
</evidence>
<dbReference type="Pfam" id="PF01479">
    <property type="entry name" value="S4"/>
    <property type="match status" value="1"/>
</dbReference>
<dbReference type="Proteomes" id="UP000034175">
    <property type="component" value="Unassembled WGS sequence"/>
</dbReference>
<keyword evidence="5 7" id="KW-0687">Ribonucleoprotein</keyword>
<keyword evidence="3 7" id="KW-0694">RNA-binding</keyword>
<evidence type="ECO:0000313" key="11">
    <source>
        <dbReference type="EMBL" id="KKU27185.1"/>
    </source>
</evidence>
<evidence type="ECO:0000256" key="3">
    <source>
        <dbReference type="ARBA" id="ARBA00022884"/>
    </source>
</evidence>
<dbReference type="SUPFAM" id="SSF55174">
    <property type="entry name" value="Alpha-L RNA-binding motif"/>
    <property type="match status" value="1"/>
</dbReference>
<dbReference type="GO" id="GO:0015935">
    <property type="term" value="C:small ribosomal subunit"/>
    <property type="evidence" value="ECO:0007669"/>
    <property type="project" value="InterPro"/>
</dbReference>
<sequence>MLKIKSKYKIAKRLGAGIFEQTQTQKFALSEARSKNAKSSRGRRGASDYGRQLLEKQRVRFTYGLSERQLSNYAKKAFSQPNPTAALHKALEMRADNAAYRAGIAKTRRAARQIISHGHVTINGKRITIPSYQVRKGDIVAVREGSRASSLFARLTDPDEASEISKSAWIVLDQPLMKAEVVGEPSYGGAESGIDYPAVFEFYSR</sequence>
<dbReference type="SMART" id="SM01390">
    <property type="entry name" value="Ribosomal_S4"/>
    <property type="match status" value="1"/>
</dbReference>
<evidence type="ECO:0000256" key="1">
    <source>
        <dbReference type="ARBA" id="ARBA00007465"/>
    </source>
</evidence>
<dbReference type="Gene3D" id="3.10.290.10">
    <property type="entry name" value="RNA-binding S4 domain"/>
    <property type="match status" value="1"/>
</dbReference>
<dbReference type="AlphaFoldDB" id="A0A0G1S1W5"/>
<evidence type="ECO:0000256" key="2">
    <source>
        <dbReference type="ARBA" id="ARBA00022730"/>
    </source>
</evidence>
<dbReference type="EMBL" id="LCMA01000003">
    <property type="protein sequence ID" value="KKU27185.1"/>
    <property type="molecule type" value="Genomic_DNA"/>
</dbReference>
<comment type="subunit">
    <text evidence="7">Part of the 30S ribosomal subunit. Contacts protein S5. The interaction surface between S4 and S5 is involved in control of translational fidelity.</text>
</comment>
<evidence type="ECO:0000259" key="9">
    <source>
        <dbReference type="SMART" id="SM00363"/>
    </source>
</evidence>
<name>A0A0G1S1W5_9BACT</name>
<evidence type="ECO:0000256" key="6">
    <source>
        <dbReference type="ARBA" id="ARBA00035254"/>
    </source>
</evidence>
<organism evidence="11 12">
    <name type="scientific">Candidatus Magasanikbacteria bacterium GW2011_GWA2_46_17</name>
    <dbReference type="NCBI Taxonomy" id="1619042"/>
    <lineage>
        <taxon>Bacteria</taxon>
        <taxon>Candidatus Magasanikiibacteriota</taxon>
    </lineage>
</organism>
<comment type="function">
    <text evidence="7">One of the primary rRNA binding proteins, it binds directly to 16S rRNA where it nucleates assembly of the body of the 30S subunit.</text>
</comment>
<evidence type="ECO:0000256" key="5">
    <source>
        <dbReference type="ARBA" id="ARBA00023274"/>
    </source>
</evidence>
<dbReference type="Gene3D" id="1.10.1050.10">
    <property type="entry name" value="Ribosomal Protein S4 Delta 41, Chain A, domain 1"/>
    <property type="match status" value="1"/>
</dbReference>
<feature type="region of interest" description="Disordered" evidence="8">
    <location>
        <begin position="30"/>
        <end position="49"/>
    </location>
</feature>
<proteinExistence type="inferred from homology"/>
<comment type="caution">
    <text evidence="11">The sequence shown here is derived from an EMBL/GenBank/DDBJ whole genome shotgun (WGS) entry which is preliminary data.</text>
</comment>
<dbReference type="GO" id="GO:0019843">
    <property type="term" value="F:rRNA binding"/>
    <property type="evidence" value="ECO:0007669"/>
    <property type="project" value="UniProtKB-UniRule"/>
</dbReference>
<dbReference type="PANTHER" id="PTHR11831">
    <property type="entry name" value="30S 40S RIBOSOMAL PROTEIN"/>
    <property type="match status" value="1"/>
</dbReference>
<dbReference type="SMART" id="SM00363">
    <property type="entry name" value="S4"/>
    <property type="match status" value="1"/>
</dbReference>
<evidence type="ECO:0000256" key="7">
    <source>
        <dbReference type="HAMAP-Rule" id="MF_01306"/>
    </source>
</evidence>
<dbReference type="PANTHER" id="PTHR11831:SF4">
    <property type="entry name" value="SMALL RIBOSOMAL SUBUNIT PROTEIN US4M"/>
    <property type="match status" value="1"/>
</dbReference>
<keyword evidence="2 7" id="KW-0699">rRNA-binding</keyword>
<keyword evidence="4 7" id="KW-0689">Ribosomal protein</keyword>
<reference evidence="11 12" key="1">
    <citation type="journal article" date="2015" name="Nature">
        <title>rRNA introns, odd ribosomes, and small enigmatic genomes across a large radiation of phyla.</title>
        <authorList>
            <person name="Brown C.T."/>
            <person name="Hug L.A."/>
            <person name="Thomas B.C."/>
            <person name="Sharon I."/>
            <person name="Castelle C.J."/>
            <person name="Singh A."/>
            <person name="Wilkins M.J."/>
            <person name="Williams K.H."/>
            <person name="Banfield J.F."/>
        </authorList>
    </citation>
    <scope>NUCLEOTIDE SEQUENCE [LARGE SCALE GENOMIC DNA]</scope>
</reference>
<gene>
    <name evidence="7" type="primary">rpsD</name>
    <name evidence="11" type="ORF">UX39_C0003G0024</name>
</gene>
<feature type="compositionally biased region" description="Basic residues" evidence="8">
    <location>
        <begin position="35"/>
        <end position="44"/>
    </location>
</feature>
<evidence type="ECO:0000256" key="8">
    <source>
        <dbReference type="SAM" id="MobiDB-lite"/>
    </source>
</evidence>
<dbReference type="NCBIfam" id="NF003717">
    <property type="entry name" value="PRK05327.1"/>
    <property type="match status" value="1"/>
</dbReference>
<dbReference type="CDD" id="cd00165">
    <property type="entry name" value="S4"/>
    <property type="match status" value="1"/>
</dbReference>
<dbReference type="InterPro" id="IPR036986">
    <property type="entry name" value="S4_RNA-bd_sf"/>
</dbReference>
<protein>
    <recommendedName>
        <fullName evidence="6 7">Small ribosomal subunit protein uS4</fullName>
    </recommendedName>
</protein>
<dbReference type="HAMAP" id="MF_01306_B">
    <property type="entry name" value="Ribosomal_uS4_B"/>
    <property type="match status" value="1"/>
</dbReference>
<dbReference type="InterPro" id="IPR005709">
    <property type="entry name" value="Ribosomal_uS4_bac-type"/>
</dbReference>
<dbReference type="PROSITE" id="PS50889">
    <property type="entry name" value="S4"/>
    <property type="match status" value="1"/>
</dbReference>